<feature type="transmembrane region" description="Helical" evidence="1">
    <location>
        <begin position="252"/>
        <end position="276"/>
    </location>
</feature>
<proteinExistence type="predicted"/>
<evidence type="ECO:0000259" key="2">
    <source>
        <dbReference type="Pfam" id="PF01609"/>
    </source>
</evidence>
<dbReference type="GO" id="GO:0006313">
    <property type="term" value="P:DNA transposition"/>
    <property type="evidence" value="ECO:0007669"/>
    <property type="project" value="InterPro"/>
</dbReference>
<dbReference type="GO" id="GO:0004803">
    <property type="term" value="F:transposase activity"/>
    <property type="evidence" value="ECO:0007669"/>
    <property type="project" value="InterPro"/>
</dbReference>
<organism evidence="3 4">
    <name type="scientific">Ideonella aquatica</name>
    <dbReference type="NCBI Taxonomy" id="2824119"/>
    <lineage>
        <taxon>Bacteria</taxon>
        <taxon>Pseudomonadati</taxon>
        <taxon>Pseudomonadota</taxon>
        <taxon>Betaproteobacteria</taxon>
        <taxon>Burkholderiales</taxon>
        <taxon>Sphaerotilaceae</taxon>
        <taxon>Ideonella</taxon>
    </lineage>
</organism>
<name>A0A940YK32_9BURK</name>
<dbReference type="NCBIfam" id="NF033578">
    <property type="entry name" value="transpos_IS5_1"/>
    <property type="match status" value="1"/>
</dbReference>
<gene>
    <name evidence="3" type="ORF">KAK06_01930</name>
</gene>
<evidence type="ECO:0000313" key="4">
    <source>
        <dbReference type="Proteomes" id="UP000678374"/>
    </source>
</evidence>
<evidence type="ECO:0000313" key="3">
    <source>
        <dbReference type="EMBL" id="MBQ0957706.1"/>
    </source>
</evidence>
<keyword evidence="1" id="KW-0812">Transmembrane</keyword>
<dbReference type="Proteomes" id="UP000678374">
    <property type="component" value="Unassembled WGS sequence"/>
</dbReference>
<dbReference type="InterPro" id="IPR002559">
    <property type="entry name" value="Transposase_11"/>
</dbReference>
<protein>
    <submittedName>
        <fullName evidence="3">IS5 family transposase</fullName>
    </submittedName>
</protein>
<reference evidence="3" key="1">
    <citation type="submission" date="2021-04" db="EMBL/GenBank/DDBJ databases">
        <title>The genome sequence of Ideonella sp. 4Y11.</title>
        <authorList>
            <person name="Liu Y."/>
        </authorList>
    </citation>
    <scope>NUCLEOTIDE SEQUENCE</scope>
    <source>
        <strain evidence="3">4Y11</strain>
    </source>
</reference>
<dbReference type="GO" id="GO:0003677">
    <property type="term" value="F:DNA binding"/>
    <property type="evidence" value="ECO:0007669"/>
    <property type="project" value="InterPro"/>
</dbReference>
<sequence>MAREKIARLAKRAGIALKLTHEREGKTLRRRAAGYAHAKQFKRLKRVLRRQRTILGSLLREVRRKMTALPQSAQDPLTVWLHRAERLHAQKPHDKGKLYALHAPEVECIGKGNARQPYEFGVKVSVAVTHRHGLMVGARSFPGNPYDGHTLAAQLEQTGTLLQDIGVKPSTAMVDLGYRGVDADIAPVQLVHRGKSKTLTTQQRAWLRRRQAVEPAIGHLKADHRMDRCWLKGSEGDALHAVLCAAGFNIRWLLRAIARLGLAGVYCALALLALVVQRVTAAMATALGAPSPSTLRRRWGSVGVGN</sequence>
<dbReference type="Pfam" id="PF01609">
    <property type="entry name" value="DDE_Tnp_1"/>
    <property type="match status" value="1"/>
</dbReference>
<dbReference type="EMBL" id="JAGQDE010000001">
    <property type="protein sequence ID" value="MBQ0957706.1"/>
    <property type="molecule type" value="Genomic_DNA"/>
</dbReference>
<feature type="domain" description="Transposase IS4-like" evidence="2">
    <location>
        <begin position="114"/>
        <end position="246"/>
    </location>
</feature>
<accession>A0A940YK32</accession>
<dbReference type="InterPro" id="IPR047710">
    <property type="entry name" value="Transpos_IS5-like"/>
</dbReference>
<keyword evidence="1" id="KW-1133">Transmembrane helix</keyword>
<dbReference type="AlphaFoldDB" id="A0A940YK32"/>
<keyword evidence="4" id="KW-1185">Reference proteome</keyword>
<comment type="caution">
    <text evidence="3">The sequence shown here is derived from an EMBL/GenBank/DDBJ whole genome shotgun (WGS) entry which is preliminary data.</text>
</comment>
<keyword evidence="1" id="KW-0472">Membrane</keyword>
<evidence type="ECO:0000256" key="1">
    <source>
        <dbReference type="SAM" id="Phobius"/>
    </source>
</evidence>
<dbReference type="PANTHER" id="PTHR33803">
    <property type="entry name" value="IS1478 TRANSPOSASE"/>
    <property type="match status" value="1"/>
</dbReference>
<dbReference type="PANTHER" id="PTHR33803:SF3">
    <property type="entry name" value="BLL1974 PROTEIN"/>
    <property type="match status" value="1"/>
</dbReference>